<dbReference type="InterPro" id="IPR000719">
    <property type="entry name" value="Prot_kinase_dom"/>
</dbReference>
<dbReference type="SUPFAM" id="SSF56112">
    <property type="entry name" value="Protein kinase-like (PK-like)"/>
    <property type="match status" value="1"/>
</dbReference>
<dbReference type="PROSITE" id="PS00107">
    <property type="entry name" value="PROTEIN_KINASE_ATP"/>
    <property type="match status" value="1"/>
</dbReference>
<dbReference type="InterPro" id="IPR017441">
    <property type="entry name" value="Protein_kinase_ATP_BS"/>
</dbReference>
<evidence type="ECO:0000256" key="6">
    <source>
        <dbReference type="ARBA" id="ARBA00023137"/>
    </source>
</evidence>
<evidence type="ECO:0000259" key="10">
    <source>
        <dbReference type="PROSITE" id="PS50011"/>
    </source>
</evidence>
<dbReference type="PROSITE" id="PS50011">
    <property type="entry name" value="PROTEIN_KINASE_DOM"/>
    <property type="match status" value="1"/>
</dbReference>
<dbReference type="GO" id="GO:0005524">
    <property type="term" value="F:ATP binding"/>
    <property type="evidence" value="ECO:0007669"/>
    <property type="project" value="UniProtKB-UniRule"/>
</dbReference>
<evidence type="ECO:0000256" key="9">
    <source>
        <dbReference type="SAM" id="Phobius"/>
    </source>
</evidence>
<evidence type="ECO:0000256" key="8">
    <source>
        <dbReference type="PROSITE-ProRule" id="PRU10141"/>
    </source>
</evidence>
<keyword evidence="6" id="KW-0829">Tyrosine-protein kinase</keyword>
<dbReference type="SMART" id="SM00219">
    <property type="entry name" value="TyrKc"/>
    <property type="match status" value="1"/>
</dbReference>
<evidence type="ECO:0000256" key="1">
    <source>
        <dbReference type="ARBA" id="ARBA00004167"/>
    </source>
</evidence>
<feature type="transmembrane region" description="Helical" evidence="9">
    <location>
        <begin position="220"/>
        <end position="248"/>
    </location>
</feature>
<reference evidence="11" key="2">
    <citation type="submission" date="2017-05" db="UniProtKB">
        <authorList>
            <consortium name="EnsemblMetazoa"/>
        </authorList>
    </citation>
    <scope>IDENTIFICATION</scope>
</reference>
<proteinExistence type="predicted"/>
<keyword evidence="2" id="KW-0808">Transferase</keyword>
<protein>
    <recommendedName>
        <fullName evidence="10">Protein kinase domain-containing protein</fullName>
    </recommendedName>
</protein>
<dbReference type="eggNOG" id="KOG0200">
    <property type="taxonomic scope" value="Eukaryota"/>
</dbReference>
<dbReference type="GO" id="GO:0007169">
    <property type="term" value="P:cell surface receptor protein tyrosine kinase signaling pathway"/>
    <property type="evidence" value="ECO:0007669"/>
    <property type="project" value="TreeGrafter"/>
</dbReference>
<dbReference type="InterPro" id="IPR008266">
    <property type="entry name" value="Tyr_kinase_AS"/>
</dbReference>
<keyword evidence="5 8" id="KW-0067">ATP-binding</keyword>
<dbReference type="FunFam" id="1.10.510.10:FF:000554">
    <property type="entry name" value="Predicted protein"/>
    <property type="match status" value="1"/>
</dbReference>
<accession>A0A1X7VK60</accession>
<sequence length="694" mass="78550">MTKGEKRIQSFLALYRTDPCYVVPNKLISILYISTTQSTDNNSEFSFRYTNMHGFRLPLASEGHLFTLSVRGYLMIDPLISVSPVNLTLSYEDTNGSVLCNGTTSVGEILEWKSADDIETVKWCVTNESCNCKGNESGTYQTLINKQIIPLSSSNSSSVLHTLVKLIICKSTANYAFKRYYCTVLNGSTHESVLVSYTDRPTEETPSSSLPPNQPTSTTVLYVLLTVSILLSLLTLFICIVIVCIFCLKKRTKQEEMVQVLRGRVSLCSPTLYMKQQSILHADPLEFPREMLHFQNTIGEGQFGQVWKAQAVGIVPEDPSLNIVAVKTLKGDADFIDKEELLAELEIMKNLYPHPNILNLLGYCTVGGPCYIIMEFAMYGNLRDFLRSLKNVHSSSQAIFAPFQSSSNHPMALNEGQTVDPWSLYNNIPIHYNTVLKQHLINTDYYNQHNNGIEDTQLINADTQMINADTQIVNADTQMIDVDTQMIHVDTQMSNTDIEMIDADTHMINHPLLTEKDIFNFSLQISRGMEHLQSQKCIHRDLAARNVLIAEGQILKIADFGLAKELSSKDYYRRLSSGKLPARWMAVESLDDRQTHSHQSDIWSFGVVLWEICSYGDTPYKDHGIGNTLESLLLFIKNGDRLKRPENCSTDMYQLMLQCWNDDPKLRPNFNELVHKFDKLLSLAHGYLQMTSEN</sequence>
<dbReference type="Gene3D" id="1.10.510.10">
    <property type="entry name" value="Transferase(Phosphotransferase) domain 1"/>
    <property type="match status" value="1"/>
</dbReference>
<dbReference type="GO" id="GO:0043235">
    <property type="term" value="C:receptor complex"/>
    <property type="evidence" value="ECO:0007669"/>
    <property type="project" value="TreeGrafter"/>
</dbReference>
<dbReference type="Proteomes" id="UP000007879">
    <property type="component" value="Unassembled WGS sequence"/>
</dbReference>
<name>A0A1X7VK60_AMPQE</name>
<keyword evidence="12" id="KW-1185">Reference proteome</keyword>
<dbReference type="CDD" id="cd00192">
    <property type="entry name" value="PTKc"/>
    <property type="match status" value="1"/>
</dbReference>
<evidence type="ECO:0000256" key="7">
    <source>
        <dbReference type="ARBA" id="ARBA00051243"/>
    </source>
</evidence>
<dbReference type="OrthoDB" id="5984265at2759"/>
<comment type="subcellular location">
    <subcellularLocation>
        <location evidence="1">Membrane</location>
        <topology evidence="1">Single-pass membrane protein</topology>
    </subcellularLocation>
</comment>
<dbReference type="Gene3D" id="3.30.200.20">
    <property type="entry name" value="Phosphorylase Kinase, domain 1"/>
    <property type="match status" value="1"/>
</dbReference>
<evidence type="ECO:0000256" key="3">
    <source>
        <dbReference type="ARBA" id="ARBA00022741"/>
    </source>
</evidence>
<evidence type="ECO:0000256" key="2">
    <source>
        <dbReference type="ARBA" id="ARBA00022679"/>
    </source>
</evidence>
<keyword evidence="4" id="KW-0418">Kinase</keyword>
<dbReference type="GO" id="GO:0004714">
    <property type="term" value="F:transmembrane receptor protein tyrosine kinase activity"/>
    <property type="evidence" value="ECO:0007669"/>
    <property type="project" value="UniProtKB-EC"/>
</dbReference>
<dbReference type="InterPro" id="IPR020635">
    <property type="entry name" value="Tyr_kinase_cat_dom"/>
</dbReference>
<dbReference type="PANTHER" id="PTHR24416">
    <property type="entry name" value="TYROSINE-PROTEIN KINASE RECEPTOR"/>
    <property type="match status" value="1"/>
</dbReference>
<keyword evidence="3 8" id="KW-0547">Nucleotide-binding</keyword>
<keyword evidence="9" id="KW-0812">Transmembrane</keyword>
<dbReference type="PROSITE" id="PS00109">
    <property type="entry name" value="PROTEIN_KINASE_TYR"/>
    <property type="match status" value="1"/>
</dbReference>
<evidence type="ECO:0000256" key="5">
    <source>
        <dbReference type="ARBA" id="ARBA00022840"/>
    </source>
</evidence>
<dbReference type="EnsemblMetazoa" id="XM_020008860.1">
    <property type="protein sequence ID" value="XP_019864419.1"/>
    <property type="gene ID" value="LOC100631815"/>
</dbReference>
<dbReference type="GO" id="GO:0005886">
    <property type="term" value="C:plasma membrane"/>
    <property type="evidence" value="ECO:0007669"/>
    <property type="project" value="TreeGrafter"/>
</dbReference>
<evidence type="ECO:0000256" key="4">
    <source>
        <dbReference type="ARBA" id="ARBA00022777"/>
    </source>
</evidence>
<dbReference type="Pfam" id="PF07714">
    <property type="entry name" value="PK_Tyr_Ser-Thr"/>
    <property type="match status" value="1"/>
</dbReference>
<evidence type="ECO:0000313" key="11">
    <source>
        <dbReference type="EnsemblMetazoa" id="Aqu2.1.40746_001"/>
    </source>
</evidence>
<feature type="binding site" evidence="8">
    <location>
        <position position="327"/>
    </location>
    <ligand>
        <name>ATP</name>
        <dbReference type="ChEBI" id="CHEBI:30616"/>
    </ligand>
</feature>
<comment type="catalytic activity">
    <reaction evidence="7">
        <text>L-tyrosyl-[protein] + ATP = O-phospho-L-tyrosyl-[protein] + ADP + H(+)</text>
        <dbReference type="Rhea" id="RHEA:10596"/>
        <dbReference type="Rhea" id="RHEA-COMP:10136"/>
        <dbReference type="Rhea" id="RHEA-COMP:20101"/>
        <dbReference type="ChEBI" id="CHEBI:15378"/>
        <dbReference type="ChEBI" id="CHEBI:30616"/>
        <dbReference type="ChEBI" id="CHEBI:46858"/>
        <dbReference type="ChEBI" id="CHEBI:61978"/>
        <dbReference type="ChEBI" id="CHEBI:456216"/>
        <dbReference type="EC" id="2.7.10.1"/>
    </reaction>
</comment>
<evidence type="ECO:0000313" key="12">
    <source>
        <dbReference type="Proteomes" id="UP000007879"/>
    </source>
</evidence>
<keyword evidence="9" id="KW-0472">Membrane</keyword>
<dbReference type="AlphaFoldDB" id="A0A1X7VK60"/>
<dbReference type="KEGG" id="aqu:100631815"/>
<organism evidence="11">
    <name type="scientific">Amphimedon queenslandica</name>
    <name type="common">Sponge</name>
    <dbReference type="NCBI Taxonomy" id="400682"/>
    <lineage>
        <taxon>Eukaryota</taxon>
        <taxon>Metazoa</taxon>
        <taxon>Porifera</taxon>
        <taxon>Demospongiae</taxon>
        <taxon>Heteroscleromorpha</taxon>
        <taxon>Haplosclerida</taxon>
        <taxon>Niphatidae</taxon>
        <taxon>Amphimedon</taxon>
    </lineage>
</organism>
<dbReference type="InterPro" id="IPR050122">
    <property type="entry name" value="RTK"/>
</dbReference>
<gene>
    <name evidence="11" type="primary">100631815</name>
</gene>
<dbReference type="EnsemblMetazoa" id="Aqu2.1.40746_001">
    <property type="protein sequence ID" value="Aqu2.1.40746_001"/>
    <property type="gene ID" value="Aqu2.1.40746"/>
</dbReference>
<dbReference type="PANTHER" id="PTHR24416:SF621">
    <property type="entry name" value="TYROSINE KINASE RECEPTOR CAD96CA"/>
    <property type="match status" value="1"/>
</dbReference>
<reference evidence="12" key="1">
    <citation type="journal article" date="2010" name="Nature">
        <title>The Amphimedon queenslandica genome and the evolution of animal complexity.</title>
        <authorList>
            <person name="Srivastava M."/>
            <person name="Simakov O."/>
            <person name="Chapman J."/>
            <person name="Fahey B."/>
            <person name="Gauthier M.E."/>
            <person name="Mitros T."/>
            <person name="Richards G.S."/>
            <person name="Conaco C."/>
            <person name="Dacre M."/>
            <person name="Hellsten U."/>
            <person name="Larroux C."/>
            <person name="Putnam N.H."/>
            <person name="Stanke M."/>
            <person name="Adamska M."/>
            <person name="Darling A."/>
            <person name="Degnan S.M."/>
            <person name="Oakley T.H."/>
            <person name="Plachetzki D.C."/>
            <person name="Zhai Y."/>
            <person name="Adamski M."/>
            <person name="Calcino A."/>
            <person name="Cummins S.F."/>
            <person name="Goodstein D.M."/>
            <person name="Harris C."/>
            <person name="Jackson D.J."/>
            <person name="Leys S.P."/>
            <person name="Shu S."/>
            <person name="Woodcroft B.J."/>
            <person name="Vervoort M."/>
            <person name="Kosik K.S."/>
            <person name="Manning G."/>
            <person name="Degnan B.M."/>
            <person name="Rokhsar D.S."/>
        </authorList>
    </citation>
    <scope>NUCLEOTIDE SEQUENCE [LARGE SCALE GENOMIC DNA]</scope>
</reference>
<keyword evidence="9" id="KW-1133">Transmembrane helix</keyword>
<dbReference type="STRING" id="400682.A0A1X7VK60"/>
<dbReference type="InParanoid" id="A0A1X7VK60"/>
<dbReference type="InterPro" id="IPR001245">
    <property type="entry name" value="Ser-Thr/Tyr_kinase_cat_dom"/>
</dbReference>
<feature type="domain" description="Protein kinase" evidence="10">
    <location>
        <begin position="292"/>
        <end position="688"/>
    </location>
</feature>
<dbReference type="InterPro" id="IPR011009">
    <property type="entry name" value="Kinase-like_dom_sf"/>
</dbReference>